<feature type="region of interest" description="Disordered" evidence="1">
    <location>
        <begin position="1"/>
        <end position="22"/>
    </location>
</feature>
<organism evidence="2 3">
    <name type="scientific">Periplaneta americana</name>
    <name type="common">American cockroach</name>
    <name type="synonym">Blatta americana</name>
    <dbReference type="NCBI Taxonomy" id="6978"/>
    <lineage>
        <taxon>Eukaryota</taxon>
        <taxon>Metazoa</taxon>
        <taxon>Ecdysozoa</taxon>
        <taxon>Arthropoda</taxon>
        <taxon>Hexapoda</taxon>
        <taxon>Insecta</taxon>
        <taxon>Pterygota</taxon>
        <taxon>Neoptera</taxon>
        <taxon>Polyneoptera</taxon>
        <taxon>Dictyoptera</taxon>
        <taxon>Blattodea</taxon>
        <taxon>Blattoidea</taxon>
        <taxon>Blattidae</taxon>
        <taxon>Blattinae</taxon>
        <taxon>Periplaneta</taxon>
    </lineage>
</organism>
<evidence type="ECO:0000313" key="2">
    <source>
        <dbReference type="EMBL" id="KAJ4431804.1"/>
    </source>
</evidence>
<proteinExistence type="predicted"/>
<comment type="caution">
    <text evidence="2">The sequence shown here is derived from an EMBL/GenBank/DDBJ whole genome shotgun (WGS) entry which is preliminary data.</text>
</comment>
<evidence type="ECO:0000313" key="3">
    <source>
        <dbReference type="Proteomes" id="UP001148838"/>
    </source>
</evidence>
<reference evidence="2 3" key="1">
    <citation type="journal article" date="2022" name="Allergy">
        <title>Genome assembly and annotation of Periplaneta americana reveal a comprehensive cockroach allergen profile.</title>
        <authorList>
            <person name="Wang L."/>
            <person name="Xiong Q."/>
            <person name="Saelim N."/>
            <person name="Wang L."/>
            <person name="Nong W."/>
            <person name="Wan A.T."/>
            <person name="Shi M."/>
            <person name="Liu X."/>
            <person name="Cao Q."/>
            <person name="Hui J.H.L."/>
            <person name="Sookrung N."/>
            <person name="Leung T.F."/>
            <person name="Tungtrongchitr A."/>
            <person name="Tsui S.K.W."/>
        </authorList>
    </citation>
    <scope>NUCLEOTIDE SEQUENCE [LARGE SCALE GENOMIC DNA]</scope>
    <source>
        <strain evidence="2">PWHHKU_190912</strain>
    </source>
</reference>
<sequence length="110" mass="12515">MAGLREGGNEPPGSLKASKLQGNRNCRHGFQCSGSQTDAIRDAGRIIVNEKRKIRIVDAFYVERYLFLQCNNFVISIEYSLPFILYVCAEFIFEKVCQVHDLYNNSGSFK</sequence>
<protein>
    <submittedName>
        <fullName evidence="2">Uncharacterized protein</fullName>
    </submittedName>
</protein>
<dbReference type="Proteomes" id="UP001148838">
    <property type="component" value="Unassembled WGS sequence"/>
</dbReference>
<accession>A0ABQ8SCM9</accession>
<dbReference type="EMBL" id="JAJSOF020000029">
    <property type="protein sequence ID" value="KAJ4431804.1"/>
    <property type="molecule type" value="Genomic_DNA"/>
</dbReference>
<evidence type="ECO:0000256" key="1">
    <source>
        <dbReference type="SAM" id="MobiDB-lite"/>
    </source>
</evidence>
<keyword evidence="3" id="KW-1185">Reference proteome</keyword>
<gene>
    <name evidence="2" type="ORF">ANN_20409</name>
</gene>
<name>A0ABQ8SCM9_PERAM</name>